<dbReference type="InterPro" id="IPR008966">
    <property type="entry name" value="Adhesion_dom_sf"/>
</dbReference>
<dbReference type="Gene3D" id="2.60.40.1090">
    <property type="entry name" value="Fimbrial-type adhesion domain"/>
    <property type="match status" value="1"/>
</dbReference>
<proteinExistence type="predicted"/>
<dbReference type="EMBL" id="SITD01000044">
    <property type="protein sequence ID" value="TBM28795.1"/>
    <property type="molecule type" value="Genomic_DNA"/>
</dbReference>
<dbReference type="InterPro" id="IPR050263">
    <property type="entry name" value="Bact_Fimbrial_Adh_Pro"/>
</dbReference>
<name>A0A4Q9EPI3_9GAMM</name>
<dbReference type="InterPro" id="IPR036937">
    <property type="entry name" value="Adhesion_dom_fimbrial_sf"/>
</dbReference>
<comment type="caution">
    <text evidence="3">The sequence shown here is derived from an EMBL/GenBank/DDBJ whole genome shotgun (WGS) entry which is preliminary data.</text>
</comment>
<feature type="chain" id="PRO_5020731993" evidence="1">
    <location>
        <begin position="25"/>
        <end position="183"/>
    </location>
</feature>
<gene>
    <name evidence="3" type="ORF">EYY89_07515</name>
</gene>
<organism evidence="3 4">
    <name type="scientific">Hafnia paralvei</name>
    <dbReference type="NCBI Taxonomy" id="546367"/>
    <lineage>
        <taxon>Bacteria</taxon>
        <taxon>Pseudomonadati</taxon>
        <taxon>Pseudomonadota</taxon>
        <taxon>Gammaproteobacteria</taxon>
        <taxon>Enterobacterales</taxon>
        <taxon>Hafniaceae</taxon>
        <taxon>Hafnia</taxon>
    </lineage>
</organism>
<dbReference type="SUPFAM" id="SSF49401">
    <property type="entry name" value="Bacterial adhesins"/>
    <property type="match status" value="1"/>
</dbReference>
<evidence type="ECO:0000313" key="3">
    <source>
        <dbReference type="EMBL" id="TBM28795.1"/>
    </source>
</evidence>
<sequence>MFNRACSQLLTLFLLLALSEFGYTEEPSNEGNSAQINVSATIEESVCTVVNPYSDTNSVHLGKMRTADMHDAGNVGQWMPFNIELVNCPTQKKTVTMTITGPTDDNMAYYKNESDTTNTQNVAIELSDETGTKDLSNGKTYDMAIDQALHAATFAFKARMITPKGNAQVGPVSGHVELSFTYQ</sequence>
<dbReference type="PANTHER" id="PTHR33420">
    <property type="entry name" value="FIMBRIAL SUBUNIT ELFA-RELATED"/>
    <property type="match status" value="1"/>
</dbReference>
<dbReference type="Pfam" id="PF00419">
    <property type="entry name" value="Fimbrial"/>
    <property type="match status" value="1"/>
</dbReference>
<reference evidence="3 4" key="1">
    <citation type="submission" date="2019-02" db="EMBL/GenBank/DDBJ databases">
        <title>Comparative genomic analysis of the Hafnia genus genomes.</title>
        <authorList>
            <person name="Zhiqiu Y."/>
            <person name="Chao Y."/>
            <person name="Yuhui D."/>
            <person name="Di H."/>
            <person name="Bin L."/>
        </authorList>
    </citation>
    <scope>NUCLEOTIDE SEQUENCE [LARGE SCALE GENOMIC DNA]</scope>
    <source>
        <strain evidence="3 4">PCM_1194</strain>
    </source>
</reference>
<dbReference type="AlphaFoldDB" id="A0A4Q9EPI3"/>
<dbReference type="InterPro" id="IPR000259">
    <property type="entry name" value="Adhesion_dom_fimbrial"/>
</dbReference>
<feature type="signal peptide" evidence="1">
    <location>
        <begin position="1"/>
        <end position="24"/>
    </location>
</feature>
<protein>
    <submittedName>
        <fullName evidence="3">Type 1 fimbrial protein</fullName>
    </submittedName>
</protein>
<dbReference type="PANTHER" id="PTHR33420:SF27">
    <property type="entry name" value="PROTEIN FIMG"/>
    <property type="match status" value="1"/>
</dbReference>
<dbReference type="GO" id="GO:0009289">
    <property type="term" value="C:pilus"/>
    <property type="evidence" value="ECO:0007669"/>
    <property type="project" value="InterPro"/>
</dbReference>
<keyword evidence="1" id="KW-0732">Signal</keyword>
<accession>A0A4Q9EPI3</accession>
<evidence type="ECO:0000259" key="2">
    <source>
        <dbReference type="Pfam" id="PF00419"/>
    </source>
</evidence>
<dbReference type="Proteomes" id="UP000293380">
    <property type="component" value="Unassembled WGS sequence"/>
</dbReference>
<evidence type="ECO:0000313" key="4">
    <source>
        <dbReference type="Proteomes" id="UP000293380"/>
    </source>
</evidence>
<evidence type="ECO:0000256" key="1">
    <source>
        <dbReference type="SAM" id="SignalP"/>
    </source>
</evidence>
<dbReference type="RefSeq" id="WP_130959317.1">
    <property type="nucleotide sequence ID" value="NZ_SITD01000044.1"/>
</dbReference>
<feature type="domain" description="Fimbrial-type adhesion" evidence="2">
    <location>
        <begin position="37"/>
        <end position="183"/>
    </location>
</feature>
<dbReference type="GO" id="GO:0043709">
    <property type="term" value="P:cell adhesion involved in single-species biofilm formation"/>
    <property type="evidence" value="ECO:0007669"/>
    <property type="project" value="TreeGrafter"/>
</dbReference>